<reference evidence="5" key="1">
    <citation type="submission" date="2013-10" db="EMBL/GenBank/DDBJ databases">
        <title>Draft genome sequence of Clostridium botulinum type B strain Osaka05.</title>
        <authorList>
            <person name="Sakaguchi Y."/>
            <person name="Hosomi K."/>
            <person name="Uchiyama J."/>
            <person name="Ogura Y."/>
            <person name="Sakaguchi M."/>
            <person name="Kohda T."/>
            <person name="Mukamoto M."/>
            <person name="Misawa N."/>
            <person name="Matsuzaki S."/>
            <person name="Hayashi T."/>
            <person name="Kozaki S."/>
        </authorList>
    </citation>
    <scope>NUCLEOTIDE SEQUENCE</scope>
    <source>
        <strain evidence="5">Osaka05</strain>
    </source>
</reference>
<dbReference type="Gene3D" id="2.40.50.140">
    <property type="entry name" value="Nucleic acid-binding proteins"/>
    <property type="match status" value="1"/>
</dbReference>
<feature type="domain" description="TRNA-binding" evidence="4">
    <location>
        <begin position="13"/>
        <end position="116"/>
    </location>
</feature>
<evidence type="ECO:0000256" key="1">
    <source>
        <dbReference type="ARBA" id="ARBA00022555"/>
    </source>
</evidence>
<dbReference type="EMBL" id="DF384213">
    <property type="protein sequence ID" value="GAE01068.1"/>
    <property type="molecule type" value="Genomic_DNA"/>
</dbReference>
<keyword evidence="1 3" id="KW-0820">tRNA-binding</keyword>
<dbReference type="Proteomes" id="UP000054164">
    <property type="component" value="Unassembled WGS sequence"/>
</dbReference>
<evidence type="ECO:0000313" key="5">
    <source>
        <dbReference type="EMBL" id="GAE01068.1"/>
    </source>
</evidence>
<proteinExistence type="predicted"/>
<dbReference type="InterPro" id="IPR012340">
    <property type="entry name" value="NA-bd_OB-fold"/>
</dbReference>
<evidence type="ECO:0000259" key="4">
    <source>
        <dbReference type="PROSITE" id="PS50886"/>
    </source>
</evidence>
<sequence length="116" mass="12667">MVAPVKENINMDVLDKIDIRVGTIKLVEDVEKSDKLVKLSVDFGEFTRTILVGMKGERDNPKEIQGKQALFVVNLPPKKMAGEVSEGMLFDIGYADGIIPVLAQPEKATPNGTRVG</sequence>
<dbReference type="AlphaFoldDB" id="A0A0S6U396"/>
<dbReference type="InterPro" id="IPR051270">
    <property type="entry name" value="Tyrosine-tRNA_ligase_regulator"/>
</dbReference>
<dbReference type="Pfam" id="PF01588">
    <property type="entry name" value="tRNA_bind"/>
    <property type="match status" value="1"/>
</dbReference>
<organism evidence="5">
    <name type="scientific">Clostridium botulinum B str. Osaka05</name>
    <dbReference type="NCBI Taxonomy" id="1407017"/>
    <lineage>
        <taxon>Bacteria</taxon>
        <taxon>Bacillati</taxon>
        <taxon>Bacillota</taxon>
        <taxon>Clostridia</taxon>
        <taxon>Eubacteriales</taxon>
        <taxon>Clostridiaceae</taxon>
        <taxon>Clostridium</taxon>
    </lineage>
</organism>
<protein>
    <submittedName>
        <fullName evidence="5">Structure-specific tRNA-binding protein</fullName>
    </submittedName>
</protein>
<accession>A0A0S6U396</accession>
<dbReference type="GO" id="GO:0000049">
    <property type="term" value="F:tRNA binding"/>
    <property type="evidence" value="ECO:0007669"/>
    <property type="project" value="UniProtKB-UniRule"/>
</dbReference>
<dbReference type="InterPro" id="IPR002547">
    <property type="entry name" value="tRNA-bd_dom"/>
</dbReference>
<evidence type="ECO:0000256" key="2">
    <source>
        <dbReference type="ARBA" id="ARBA00022884"/>
    </source>
</evidence>
<dbReference type="RefSeq" id="WP_030033540.1">
    <property type="nucleotide sequence ID" value="NZ_DF384213.1"/>
</dbReference>
<dbReference type="PROSITE" id="PS50886">
    <property type="entry name" value="TRBD"/>
    <property type="match status" value="1"/>
</dbReference>
<keyword evidence="2 3" id="KW-0694">RNA-binding</keyword>
<evidence type="ECO:0000256" key="3">
    <source>
        <dbReference type="PROSITE-ProRule" id="PRU00209"/>
    </source>
</evidence>
<name>A0A0S6U396_CLOBO</name>
<dbReference type="SUPFAM" id="SSF50249">
    <property type="entry name" value="Nucleic acid-binding proteins"/>
    <property type="match status" value="1"/>
</dbReference>
<dbReference type="HOGENOM" id="CLU_065946_3_0_9"/>
<gene>
    <name evidence="5" type="ORF">CBO05C_0758</name>
</gene>
<dbReference type="PANTHER" id="PTHR11586:SF37">
    <property type="entry name" value="TRNA-BINDING DOMAIN-CONTAINING PROTEIN"/>
    <property type="match status" value="1"/>
</dbReference>
<dbReference type="PANTHER" id="PTHR11586">
    <property type="entry name" value="TRNA-AMINOACYLATION COFACTOR ARC1 FAMILY MEMBER"/>
    <property type="match status" value="1"/>
</dbReference>